<dbReference type="AlphaFoldDB" id="A0A9W9ND59"/>
<dbReference type="GeneID" id="83206381"/>
<evidence type="ECO:0000313" key="4">
    <source>
        <dbReference type="Proteomes" id="UP001150941"/>
    </source>
</evidence>
<keyword evidence="1" id="KW-0863">Zinc-finger</keyword>
<keyword evidence="4" id="KW-1185">Reference proteome</keyword>
<proteinExistence type="predicted"/>
<feature type="domain" description="SWIM-type" evidence="2">
    <location>
        <begin position="125"/>
        <end position="202"/>
    </location>
</feature>
<protein>
    <recommendedName>
        <fullName evidence="2">SWIM-type domain-containing protein</fullName>
    </recommendedName>
</protein>
<sequence>MAPPSLPRFVDQLITELIACHDPNASIDDARDAQAQNFLSTIAGPQLAQAKSLMLTLHCLFPNDLLPALDILDRRLVRRLVRADRTMADQRPRTEDTEDIFLVMSASSIPQPGASSTTHVPEKGYEVRLDAWNCTCPTFTLSAFRDLQTRASLPVESPSNPDMWWDQDEPRRYPFGGTLACAIDLASPPVCKHVLASLLFARSPQLGGRGENLCLVSAEELAGWCAG</sequence>
<organism evidence="3 4">
    <name type="scientific">Penicillium chermesinum</name>
    <dbReference type="NCBI Taxonomy" id="63820"/>
    <lineage>
        <taxon>Eukaryota</taxon>
        <taxon>Fungi</taxon>
        <taxon>Dikarya</taxon>
        <taxon>Ascomycota</taxon>
        <taxon>Pezizomycotina</taxon>
        <taxon>Eurotiomycetes</taxon>
        <taxon>Eurotiomycetidae</taxon>
        <taxon>Eurotiales</taxon>
        <taxon>Aspergillaceae</taxon>
        <taxon>Penicillium</taxon>
    </lineage>
</organism>
<evidence type="ECO:0000259" key="2">
    <source>
        <dbReference type="PROSITE" id="PS50966"/>
    </source>
</evidence>
<dbReference type="OrthoDB" id="5413281at2759"/>
<keyword evidence="1" id="KW-0862">Zinc</keyword>
<dbReference type="PROSITE" id="PS50966">
    <property type="entry name" value="ZF_SWIM"/>
    <property type="match status" value="1"/>
</dbReference>
<comment type="caution">
    <text evidence="3">The sequence shown here is derived from an EMBL/GenBank/DDBJ whole genome shotgun (WGS) entry which is preliminary data.</text>
</comment>
<reference evidence="3" key="2">
    <citation type="journal article" date="2023" name="IMA Fungus">
        <title>Comparative genomic study of the Penicillium genus elucidates a diverse pangenome and 15 lateral gene transfer events.</title>
        <authorList>
            <person name="Petersen C."/>
            <person name="Sorensen T."/>
            <person name="Nielsen M.R."/>
            <person name="Sondergaard T.E."/>
            <person name="Sorensen J.L."/>
            <person name="Fitzpatrick D.A."/>
            <person name="Frisvad J.C."/>
            <person name="Nielsen K.L."/>
        </authorList>
    </citation>
    <scope>NUCLEOTIDE SEQUENCE</scope>
    <source>
        <strain evidence="3">IBT 19713</strain>
    </source>
</reference>
<evidence type="ECO:0000313" key="3">
    <source>
        <dbReference type="EMBL" id="KAJ5216774.1"/>
    </source>
</evidence>
<reference evidence="3" key="1">
    <citation type="submission" date="2022-11" db="EMBL/GenBank/DDBJ databases">
        <authorList>
            <person name="Petersen C."/>
        </authorList>
    </citation>
    <scope>NUCLEOTIDE SEQUENCE</scope>
    <source>
        <strain evidence="3">IBT 19713</strain>
    </source>
</reference>
<gene>
    <name evidence="3" type="ORF">N7468_009782</name>
</gene>
<dbReference type="GO" id="GO:0008270">
    <property type="term" value="F:zinc ion binding"/>
    <property type="evidence" value="ECO:0007669"/>
    <property type="project" value="UniProtKB-KW"/>
</dbReference>
<dbReference type="EMBL" id="JAPQKS010000008">
    <property type="protein sequence ID" value="KAJ5216774.1"/>
    <property type="molecule type" value="Genomic_DNA"/>
</dbReference>
<dbReference type="Proteomes" id="UP001150941">
    <property type="component" value="Unassembled WGS sequence"/>
</dbReference>
<keyword evidence="1" id="KW-0479">Metal-binding</keyword>
<evidence type="ECO:0000256" key="1">
    <source>
        <dbReference type="PROSITE-ProRule" id="PRU00325"/>
    </source>
</evidence>
<dbReference type="InterPro" id="IPR007527">
    <property type="entry name" value="Znf_SWIM"/>
</dbReference>
<dbReference type="RefSeq" id="XP_058325645.1">
    <property type="nucleotide sequence ID" value="XM_058479077.1"/>
</dbReference>
<name>A0A9W9ND59_9EURO</name>
<accession>A0A9W9ND59</accession>